<evidence type="ECO:0000256" key="1">
    <source>
        <dbReference type="SAM" id="MobiDB-lite"/>
    </source>
</evidence>
<feature type="region of interest" description="Disordered" evidence="1">
    <location>
        <begin position="627"/>
        <end position="664"/>
    </location>
</feature>
<dbReference type="EMBL" id="CAUYUJ010018675">
    <property type="protein sequence ID" value="CAK0885478.1"/>
    <property type="molecule type" value="Genomic_DNA"/>
</dbReference>
<feature type="region of interest" description="Disordered" evidence="1">
    <location>
        <begin position="892"/>
        <end position="939"/>
    </location>
</feature>
<feature type="region of interest" description="Disordered" evidence="1">
    <location>
        <begin position="227"/>
        <end position="246"/>
    </location>
</feature>
<gene>
    <name evidence="2" type="ORF">PCOR1329_LOCUS67089</name>
</gene>
<accession>A0ABN9WHY0</accession>
<dbReference type="Proteomes" id="UP001189429">
    <property type="component" value="Unassembled WGS sequence"/>
</dbReference>
<feature type="compositionally biased region" description="Basic and acidic residues" evidence="1">
    <location>
        <begin position="415"/>
        <end position="424"/>
    </location>
</feature>
<keyword evidence="3" id="KW-1185">Reference proteome</keyword>
<feature type="compositionally biased region" description="Basic and acidic residues" evidence="1">
    <location>
        <begin position="627"/>
        <end position="660"/>
    </location>
</feature>
<feature type="compositionally biased region" description="Low complexity" evidence="1">
    <location>
        <begin position="98"/>
        <end position="110"/>
    </location>
</feature>
<evidence type="ECO:0008006" key="4">
    <source>
        <dbReference type="Google" id="ProtNLM"/>
    </source>
</evidence>
<feature type="region of interest" description="Disordered" evidence="1">
    <location>
        <begin position="400"/>
        <end position="427"/>
    </location>
</feature>
<evidence type="ECO:0000313" key="3">
    <source>
        <dbReference type="Proteomes" id="UP001189429"/>
    </source>
</evidence>
<reference evidence="2" key="1">
    <citation type="submission" date="2023-10" db="EMBL/GenBank/DDBJ databases">
        <authorList>
            <person name="Chen Y."/>
            <person name="Shah S."/>
            <person name="Dougan E. K."/>
            <person name="Thang M."/>
            <person name="Chan C."/>
        </authorList>
    </citation>
    <scope>NUCLEOTIDE SEQUENCE [LARGE SCALE GENOMIC DNA]</scope>
</reference>
<protein>
    <recommendedName>
        <fullName evidence="4">Helitron helicase-like domain-containing protein</fullName>
    </recommendedName>
</protein>
<evidence type="ECO:0000313" key="2">
    <source>
        <dbReference type="EMBL" id="CAK0885478.1"/>
    </source>
</evidence>
<name>A0ABN9WHY0_9DINO</name>
<sequence>MAPKAQKFFLSDVVAMCRRGTLENLIRDDLKARGCPKSRVSQLIRDARLAGALPVASPTKSWGAGGAAPPARGQEQQVAEDRAAEDAGAPSPRGQGTGAASSAPSPAGAAQIGFGDMAVEMDEDDEGICFGTATPVLNDGSSEARSSDEEVPDAAMLNESMESARQHTIAESDAHWIFEVEADADPDDDSKDAAGGVEKFFDVEADVGESGGSESAEKDSYVDEHGNVEGLIHDSDGVEKREDSDVLMAEKSDAVSAGAEKAPPPPEPHPAERVRRRITGKRALQVVQEQGPALAHARVAAAAPMKRPAKKRFQCHVCPCPTRMFSMVAPGAAAQTKKRELCAFCSPETMRKALSEPGGRGNVTRSLRAFLQADRQDAFDVALQRLPSDEERDKFRKALRRETRNKDAAAQSSQADKRQQEKVGRLQSLMNNRVAVTPAPTDEQRADHEEHVKDDERRFKNKFKAVQEARDREDDSWRSEAAVKLEQCRTRTWTIPKCKHCKSDVGYTTDSLEDIPTVLRQLPEDVLWALRPLEPFCGEYVRAQHRYRVHTDMIRLWWRPVSASEQINQLQHREQRSRAREAYEFLMASQQSSYKKFIEMHAAFRRKHAEMLTGAADDMRLQLPGEEGHEEAQEGKLHGLKDWDKDSNDGAGDGPRDPGDFAKSNRNSAKASILAKVLGPVIGYGSDMELVQFVHDLWLWSSLGSKRNALSEQMPMRLAMGGHSFTPEYWKVRHDALIDAVKQLGMPSLFITVSPYEWSFPYANWVEDEMAKELRSKTHLPVAETLHIARVLGQVVEGFLTGANSTRARKRWKKHVFGPKDSSEKSTARAHFARAEFQDGKRKRYVGEHEAAAKFYHGRGTAHIHLLVWLEDEPRIELEKIIVATSPDDNPQVKSLVEGPQRSYTGSGWPVRDEAPSYDAGTGTLRLHHSKSDHMRRNKKGNPEGVRAYIIGVLTALYCHVDVLSTDKVDMLLRYVTSYVPKFSDSFCDEWLADQASDYSIARRVLTDYHPLEPEMVLQLEYMKSPRRGRDMSLMEYMRKANTDGNIQHWIRRERKKHLDEKPDGAQGRVADLEDFARQVVPKGDTLIAASYLSRYGDRYYGQWVLLNVPFRTVDDLWRPELERVPDHLRNQALALLHRPDIWRNAEKIRKTLELEAFREHHIANITAML</sequence>
<feature type="region of interest" description="Disordered" evidence="1">
    <location>
        <begin position="253"/>
        <end position="273"/>
    </location>
</feature>
<feature type="region of interest" description="Disordered" evidence="1">
    <location>
        <begin position="56"/>
        <end position="110"/>
    </location>
</feature>
<comment type="caution">
    <text evidence="2">The sequence shown here is derived from an EMBL/GenBank/DDBJ whole genome shotgun (WGS) entry which is preliminary data.</text>
</comment>
<organism evidence="2 3">
    <name type="scientific">Prorocentrum cordatum</name>
    <dbReference type="NCBI Taxonomy" id="2364126"/>
    <lineage>
        <taxon>Eukaryota</taxon>
        <taxon>Sar</taxon>
        <taxon>Alveolata</taxon>
        <taxon>Dinophyceae</taxon>
        <taxon>Prorocentrales</taxon>
        <taxon>Prorocentraceae</taxon>
        <taxon>Prorocentrum</taxon>
    </lineage>
</organism>
<proteinExistence type="predicted"/>